<comment type="caution">
    <text evidence="3">The sequence shown here is derived from an EMBL/GenBank/DDBJ whole genome shotgun (WGS) entry which is preliminary data.</text>
</comment>
<dbReference type="OrthoDB" id="7849687at2"/>
<feature type="domain" description="NusG-like N-terminal" evidence="2">
    <location>
        <begin position="28"/>
        <end position="129"/>
    </location>
</feature>
<name>A0A2U2C4E4_9RHOB</name>
<evidence type="ECO:0000259" key="2">
    <source>
        <dbReference type="SMART" id="SM00738"/>
    </source>
</evidence>
<dbReference type="GeneID" id="94367346"/>
<evidence type="ECO:0000313" key="3">
    <source>
        <dbReference type="EMBL" id="PWE26711.1"/>
    </source>
</evidence>
<evidence type="ECO:0000313" key="4">
    <source>
        <dbReference type="Proteomes" id="UP000244940"/>
    </source>
</evidence>
<dbReference type="GO" id="GO:0006354">
    <property type="term" value="P:DNA-templated transcription elongation"/>
    <property type="evidence" value="ECO:0007669"/>
    <property type="project" value="InterPro"/>
</dbReference>
<dbReference type="AlphaFoldDB" id="A0A2U2C4E4"/>
<gene>
    <name evidence="3" type="ORF">C4N9_20845</name>
</gene>
<dbReference type="RefSeq" id="WP_109535272.1">
    <property type="nucleotide sequence ID" value="NZ_QEYD01000017.1"/>
</dbReference>
<organism evidence="3 4">
    <name type="scientific">Pararhodobacter marinus</name>
    <dbReference type="NCBI Taxonomy" id="2184063"/>
    <lineage>
        <taxon>Bacteria</taxon>
        <taxon>Pseudomonadati</taxon>
        <taxon>Pseudomonadota</taxon>
        <taxon>Alphaproteobacteria</taxon>
        <taxon>Rhodobacterales</taxon>
        <taxon>Paracoccaceae</taxon>
        <taxon>Pararhodobacter</taxon>
    </lineage>
</organism>
<dbReference type="SMART" id="SM00738">
    <property type="entry name" value="NGN"/>
    <property type="match status" value="1"/>
</dbReference>
<dbReference type="Gene3D" id="3.30.70.940">
    <property type="entry name" value="NusG, N-terminal domain"/>
    <property type="match status" value="1"/>
</dbReference>
<sequence length="196" mass="22516">MTMHSSYFIGQVIQPEPTRPIQVGDIGTPTWYAFLTTPQKEGSAKAWLEKKGVEAWYPTETRWRKIAKGKIKRKEYEAVLVPRYIFARFTGRPQWDLLKASRWLTGVVGIDGVPLPITDETLAAMEQVPARLAEIRAREEERRTIRPGDRVRIRDGAMEGWVVEVRSIHAGIARFIVPLMGDRETEMQVDRLSKQQ</sequence>
<dbReference type="EMBL" id="QEYD01000017">
    <property type="protein sequence ID" value="PWE26711.1"/>
    <property type="molecule type" value="Genomic_DNA"/>
</dbReference>
<keyword evidence="4" id="KW-1185">Reference proteome</keyword>
<dbReference type="Proteomes" id="UP000244940">
    <property type="component" value="Unassembled WGS sequence"/>
</dbReference>
<proteinExistence type="predicted"/>
<accession>A0A2U2C4E4</accession>
<dbReference type="SUPFAM" id="SSF82679">
    <property type="entry name" value="N-utilization substance G protein NusG, N-terminal domain"/>
    <property type="match status" value="1"/>
</dbReference>
<reference evidence="3 4" key="1">
    <citation type="submission" date="2018-05" db="EMBL/GenBank/DDBJ databases">
        <title>Pararhodobacter marina sp. nov., isolated from deep-sea water of the Indian Ocean.</title>
        <authorList>
            <person name="Lai Q.Sr."/>
            <person name="Liu X."/>
            <person name="Shao Z."/>
        </authorList>
    </citation>
    <scope>NUCLEOTIDE SEQUENCE [LARGE SCALE GENOMIC DNA]</scope>
    <source>
        <strain evidence="3 4">CIC4N-9</strain>
    </source>
</reference>
<dbReference type="InterPro" id="IPR036735">
    <property type="entry name" value="NGN_dom_sf"/>
</dbReference>
<keyword evidence="1" id="KW-0804">Transcription</keyword>
<evidence type="ECO:0000256" key="1">
    <source>
        <dbReference type="ARBA" id="ARBA00023163"/>
    </source>
</evidence>
<dbReference type="InterPro" id="IPR006645">
    <property type="entry name" value="NGN-like_dom"/>
</dbReference>
<protein>
    <recommendedName>
        <fullName evidence="2">NusG-like N-terminal domain-containing protein</fullName>
    </recommendedName>
</protein>
<dbReference type="Pfam" id="PF02357">
    <property type="entry name" value="NusG"/>
    <property type="match status" value="1"/>
</dbReference>